<dbReference type="EMBL" id="SRYG01000023">
    <property type="protein sequence ID" value="TGY65089.1"/>
    <property type="molecule type" value="Genomic_DNA"/>
</dbReference>
<evidence type="ECO:0000313" key="1">
    <source>
        <dbReference type="EMBL" id="TGY65089.1"/>
    </source>
</evidence>
<protein>
    <submittedName>
        <fullName evidence="1">Uncharacterized protein</fullName>
    </submittedName>
</protein>
<proteinExistence type="predicted"/>
<sequence>MEKERVLYKAQAKANLEYEQAVDAGFYRLASGFLFWMVNWVGVALCKQYGHIVFGLLLSIGIYLAGGTGWWLYTYRRSMNRKAFRLLALLALGFVIPWIVSGEFV</sequence>
<gene>
    <name evidence="1" type="ORF">E5336_10320</name>
</gene>
<reference evidence="1" key="1">
    <citation type="submission" date="2019-04" db="EMBL/GenBank/DDBJ databases">
        <title>Microbes associate with the intestines of laboratory mice.</title>
        <authorList>
            <person name="Navarre W."/>
            <person name="Wong E."/>
            <person name="Huang K."/>
            <person name="Tropini C."/>
            <person name="Ng K."/>
            <person name="Yu B."/>
        </authorList>
    </citation>
    <scope>NUCLEOTIDE SEQUENCE</scope>
    <source>
        <strain evidence="1">NM09_H32</strain>
    </source>
</reference>
<keyword evidence="2" id="KW-1185">Reference proteome</keyword>
<evidence type="ECO:0000313" key="2">
    <source>
        <dbReference type="Proteomes" id="UP000308836"/>
    </source>
</evidence>
<dbReference type="Proteomes" id="UP000308836">
    <property type="component" value="Unassembled WGS sequence"/>
</dbReference>
<name>A0AC61R5J1_9FIRM</name>
<accession>A0AC61R5J1</accession>
<comment type="caution">
    <text evidence="1">The sequence shown here is derived from an EMBL/GenBank/DDBJ whole genome shotgun (WGS) entry which is preliminary data.</text>
</comment>
<organism evidence="1 2">
    <name type="scientific">Dubosiella muris</name>
    <dbReference type="NCBI Taxonomy" id="3038133"/>
    <lineage>
        <taxon>Bacteria</taxon>
        <taxon>Bacillati</taxon>
        <taxon>Bacillota</taxon>
        <taxon>Erysipelotrichia</taxon>
        <taxon>Erysipelotrichales</taxon>
        <taxon>Erysipelotrichaceae</taxon>
        <taxon>Dubosiella</taxon>
    </lineage>
</organism>